<dbReference type="Proteomes" id="UP000262939">
    <property type="component" value="Unassembled WGS sequence"/>
</dbReference>
<reference evidence="3 4" key="1">
    <citation type="submission" date="2018-08" db="EMBL/GenBank/DDBJ databases">
        <title>Bacillus chawlae sp. nov., Bacillus glennii sp. nov., and Bacillus saganii sp. nov. Isolated from the Vehicle Assembly Building at Kennedy Space Center where the Viking Spacecraft were Assembled.</title>
        <authorList>
            <person name="Seuylemezian A."/>
            <person name="Vaishampayan P."/>
        </authorList>
    </citation>
    <scope>NUCLEOTIDE SEQUENCE [LARGE SCALE GENOMIC DNA]</scope>
    <source>
        <strain evidence="3 4">V44-8</strain>
    </source>
</reference>
<keyword evidence="1" id="KW-0145">Chemotaxis</keyword>
<dbReference type="SUPFAM" id="SSF103039">
    <property type="entry name" value="CheC-like"/>
    <property type="match status" value="1"/>
</dbReference>
<dbReference type="Pfam" id="PF13690">
    <property type="entry name" value="CheX"/>
    <property type="match status" value="1"/>
</dbReference>
<dbReference type="RefSeq" id="WP_117321663.1">
    <property type="nucleotide sequence ID" value="NZ_QVTD01000003.1"/>
</dbReference>
<dbReference type="PANTHER" id="PTHR39452">
    <property type="entry name" value="CHEY-P PHOSPHATASE CHEX"/>
    <property type="match status" value="1"/>
</dbReference>
<proteinExistence type="predicted"/>
<dbReference type="PANTHER" id="PTHR39452:SF1">
    <property type="entry name" value="CHEY-P PHOSPHATASE CHEX"/>
    <property type="match status" value="1"/>
</dbReference>
<dbReference type="GO" id="GO:0006935">
    <property type="term" value="P:chemotaxis"/>
    <property type="evidence" value="ECO:0007669"/>
    <property type="project" value="UniProtKB-KW"/>
</dbReference>
<evidence type="ECO:0000259" key="2">
    <source>
        <dbReference type="Pfam" id="PF13690"/>
    </source>
</evidence>
<evidence type="ECO:0000256" key="1">
    <source>
        <dbReference type="ARBA" id="ARBA00022500"/>
    </source>
</evidence>
<dbReference type="EMBL" id="QVTD01000003">
    <property type="protein sequence ID" value="RFU65489.1"/>
    <property type="molecule type" value="Genomic_DNA"/>
</dbReference>
<gene>
    <name evidence="3" type="ORF">D0466_06270</name>
</gene>
<organism evidence="3 4">
    <name type="scientific">Peribacillus glennii</name>
    <dbReference type="NCBI Taxonomy" id="2303991"/>
    <lineage>
        <taxon>Bacteria</taxon>
        <taxon>Bacillati</taxon>
        <taxon>Bacillota</taxon>
        <taxon>Bacilli</taxon>
        <taxon>Bacillales</taxon>
        <taxon>Bacillaceae</taxon>
        <taxon>Peribacillus</taxon>
    </lineage>
</organism>
<dbReference type="InterPro" id="IPR028051">
    <property type="entry name" value="CheX-like_dom"/>
</dbReference>
<protein>
    <submittedName>
        <fullName evidence="3">Chemotaxis protein CheX</fullName>
    </submittedName>
</protein>
<evidence type="ECO:0000313" key="3">
    <source>
        <dbReference type="EMBL" id="RFU65489.1"/>
    </source>
</evidence>
<feature type="domain" description="Chemotaxis phosphatase CheX-like" evidence="2">
    <location>
        <begin position="45"/>
        <end position="120"/>
    </location>
</feature>
<dbReference type="InterPro" id="IPR028976">
    <property type="entry name" value="CheC-like_sf"/>
</dbReference>
<comment type="caution">
    <text evidence="3">The sequence shown here is derived from an EMBL/GenBank/DDBJ whole genome shotgun (WGS) entry which is preliminary data.</text>
</comment>
<evidence type="ECO:0000313" key="4">
    <source>
        <dbReference type="Proteomes" id="UP000262939"/>
    </source>
</evidence>
<dbReference type="CDD" id="cd17906">
    <property type="entry name" value="CheX"/>
    <property type="match status" value="1"/>
</dbReference>
<accession>A0A372LHD9</accession>
<keyword evidence="4" id="KW-1185">Reference proteome</keyword>
<dbReference type="Gene3D" id="3.40.1550.10">
    <property type="entry name" value="CheC-like"/>
    <property type="match status" value="1"/>
</dbReference>
<sequence>MAVSLTVANVLDGTIQSVKAVIPLSMEALTPTLVKQPYNHSSLGVLIGMTGDIRGRFIIEGLKETIGRIGEAMFGIPVEGEMLESFAAEPGNMIAGNLAAILATNNLEMDITPPTVLIGQTKIYGFDKALNLPIQIASIGSLNILLMIDMP</sequence>
<dbReference type="InterPro" id="IPR038756">
    <property type="entry name" value="CheX-like"/>
</dbReference>
<dbReference type="AlphaFoldDB" id="A0A372LHD9"/>
<dbReference type="OrthoDB" id="9788100at2"/>
<name>A0A372LHD9_9BACI</name>